<comment type="similarity">
    <text evidence="1">Belongs to the short-chain dehydrogenases/reductases (SDR) family.</text>
</comment>
<dbReference type="AlphaFoldDB" id="A0A382PQ36"/>
<organism evidence="2">
    <name type="scientific">marine metagenome</name>
    <dbReference type="NCBI Taxonomy" id="408172"/>
    <lineage>
        <taxon>unclassified sequences</taxon>
        <taxon>metagenomes</taxon>
        <taxon>ecological metagenomes</taxon>
    </lineage>
</organism>
<dbReference type="PRINTS" id="PR00081">
    <property type="entry name" value="GDHRDH"/>
</dbReference>
<dbReference type="SUPFAM" id="SSF51735">
    <property type="entry name" value="NAD(P)-binding Rossmann-fold domains"/>
    <property type="match status" value="1"/>
</dbReference>
<dbReference type="PRINTS" id="PR00080">
    <property type="entry name" value="SDRFAMILY"/>
</dbReference>
<reference evidence="2" key="1">
    <citation type="submission" date="2018-05" db="EMBL/GenBank/DDBJ databases">
        <authorList>
            <person name="Lanie J.A."/>
            <person name="Ng W.-L."/>
            <person name="Kazmierczak K.M."/>
            <person name="Andrzejewski T.M."/>
            <person name="Davidsen T.M."/>
            <person name="Wayne K.J."/>
            <person name="Tettelin H."/>
            <person name="Glass J.I."/>
            <person name="Rusch D."/>
            <person name="Podicherti R."/>
            <person name="Tsui H.-C.T."/>
            <person name="Winkler M.E."/>
        </authorList>
    </citation>
    <scope>NUCLEOTIDE SEQUENCE</scope>
</reference>
<dbReference type="InterPro" id="IPR050259">
    <property type="entry name" value="SDR"/>
</dbReference>
<evidence type="ECO:0000313" key="2">
    <source>
        <dbReference type="EMBL" id="SVC74957.1"/>
    </source>
</evidence>
<protein>
    <submittedName>
        <fullName evidence="2">Uncharacterized protein</fullName>
    </submittedName>
</protein>
<dbReference type="PANTHER" id="PTHR42879:SF2">
    <property type="entry name" value="3-OXOACYL-[ACYL-CARRIER-PROTEIN] REDUCTASE FABG"/>
    <property type="match status" value="1"/>
</dbReference>
<proteinExistence type="inferred from homology"/>
<dbReference type="CDD" id="cd05233">
    <property type="entry name" value="SDR_c"/>
    <property type="match status" value="1"/>
</dbReference>
<sequence length="93" mass="10468">MPSNVKVISGDISEQPEILRIIDETLSYGRIDILINCAGIFAQNPITELNFIEYNKVMNVNLHAPYLLSVELSKNMIKNRWGRIVNIGSASSY</sequence>
<evidence type="ECO:0000256" key="1">
    <source>
        <dbReference type="ARBA" id="ARBA00006484"/>
    </source>
</evidence>
<dbReference type="EMBL" id="UINC01108679">
    <property type="protein sequence ID" value="SVC74957.1"/>
    <property type="molecule type" value="Genomic_DNA"/>
</dbReference>
<gene>
    <name evidence="2" type="ORF">METZ01_LOCUS327811</name>
</gene>
<name>A0A382PQ36_9ZZZZ</name>
<dbReference type="InterPro" id="IPR002347">
    <property type="entry name" value="SDR_fam"/>
</dbReference>
<accession>A0A382PQ36</accession>
<feature type="non-terminal residue" evidence="2">
    <location>
        <position position="93"/>
    </location>
</feature>
<dbReference type="Gene3D" id="3.40.50.720">
    <property type="entry name" value="NAD(P)-binding Rossmann-like Domain"/>
    <property type="match status" value="1"/>
</dbReference>
<dbReference type="PANTHER" id="PTHR42879">
    <property type="entry name" value="3-OXOACYL-(ACYL-CARRIER-PROTEIN) REDUCTASE"/>
    <property type="match status" value="1"/>
</dbReference>
<dbReference type="Pfam" id="PF00106">
    <property type="entry name" value="adh_short"/>
    <property type="match status" value="1"/>
</dbReference>
<dbReference type="InterPro" id="IPR036291">
    <property type="entry name" value="NAD(P)-bd_dom_sf"/>
</dbReference>